<dbReference type="Proteomes" id="UP001295469">
    <property type="component" value="Chromosome A03"/>
</dbReference>
<evidence type="ECO:0000313" key="1">
    <source>
        <dbReference type="EMBL" id="CAF2124447.1"/>
    </source>
</evidence>
<proteinExistence type="predicted"/>
<gene>
    <name evidence="1" type="ORF">DARMORV10_A03P26550.1</name>
</gene>
<name>A0A816VTN1_BRANA</name>
<protein>
    <submittedName>
        <fullName evidence="1">(rape) hypothetical protein</fullName>
    </submittedName>
</protein>
<feature type="non-terminal residue" evidence="1">
    <location>
        <position position="1"/>
    </location>
</feature>
<accession>A0A816VTN1</accession>
<organism evidence="1">
    <name type="scientific">Brassica napus</name>
    <name type="common">Rape</name>
    <dbReference type="NCBI Taxonomy" id="3708"/>
    <lineage>
        <taxon>Eukaryota</taxon>
        <taxon>Viridiplantae</taxon>
        <taxon>Streptophyta</taxon>
        <taxon>Embryophyta</taxon>
        <taxon>Tracheophyta</taxon>
        <taxon>Spermatophyta</taxon>
        <taxon>Magnoliopsida</taxon>
        <taxon>eudicotyledons</taxon>
        <taxon>Gunneridae</taxon>
        <taxon>Pentapetalae</taxon>
        <taxon>rosids</taxon>
        <taxon>malvids</taxon>
        <taxon>Brassicales</taxon>
        <taxon>Brassicaceae</taxon>
        <taxon>Brassiceae</taxon>
        <taxon>Brassica</taxon>
    </lineage>
</organism>
<sequence length="50" mass="5791">EIDEICTIFPYVPPFLVDNPACYLPPYRYWPVMLLQLDSSCCLCHHTVSS</sequence>
<dbReference type="EMBL" id="HG994357">
    <property type="protein sequence ID" value="CAF2124447.1"/>
    <property type="molecule type" value="Genomic_DNA"/>
</dbReference>
<reference evidence="1" key="1">
    <citation type="submission" date="2021-01" db="EMBL/GenBank/DDBJ databases">
        <authorList>
            <consortium name="Genoscope - CEA"/>
            <person name="William W."/>
        </authorList>
    </citation>
    <scope>NUCLEOTIDE SEQUENCE</scope>
</reference>
<dbReference type="AlphaFoldDB" id="A0A816VTN1"/>